<dbReference type="InterPro" id="IPR022038">
    <property type="entry name" value="Ig-like_bact"/>
</dbReference>
<name>Q2XUN3_SALDU</name>
<keyword evidence="2" id="KW-0614">Plasmid</keyword>
<protein>
    <recommendedName>
        <fullName evidence="1">Ig-like domain-containing protein</fullName>
    </recommendedName>
</protein>
<organism evidence="2">
    <name type="scientific">Salmonella dublin</name>
    <dbReference type="NCBI Taxonomy" id="98360"/>
    <lineage>
        <taxon>Bacteria</taxon>
        <taxon>Pseudomonadati</taxon>
        <taxon>Pseudomonadota</taxon>
        <taxon>Gammaproteobacteria</taxon>
        <taxon>Enterobacterales</taxon>
        <taxon>Enterobacteriaceae</taxon>
        <taxon>Salmonella</taxon>
    </lineage>
</organism>
<feature type="domain" description="Ig-like" evidence="1">
    <location>
        <begin position="1"/>
        <end position="44"/>
    </location>
</feature>
<geneLocation type="plasmid" evidence="2">
    <name>unnamed</name>
</geneLocation>
<dbReference type="Pfam" id="PF13750">
    <property type="entry name" value="Big_3_3"/>
    <property type="match status" value="1"/>
</dbReference>
<evidence type="ECO:0000313" key="2">
    <source>
        <dbReference type="EMBL" id="ABB55355.1"/>
    </source>
</evidence>
<reference evidence="2" key="1">
    <citation type="journal article" date="2006" name="Antimicrob. Agents Chemother.">
        <title>Variability in the region downstream of the blaCMY-2 beta-lactamase gene in Escherichia coli and Salmonella enterica plasmids.</title>
        <authorList>
            <person name="Kang M.-S."/>
            <person name="Besser T.E."/>
            <person name="Call D.R."/>
        </authorList>
    </citation>
    <scope>NUCLEOTIDE SEQUENCE</scope>
    <source>
        <plasmid evidence="2">unnamed</plasmid>
    </source>
</reference>
<dbReference type="AlphaFoldDB" id="Q2XUN3"/>
<sequence>MFPSLKEGESYTLTVSGEDAQGNAVQKAVGFEYKPRQVMLADGMDGKVMVPAVTHEFVHADGKRIIETKPLTLSDGAVVTGSYDVFATLRSDAKVPLVVNGVRIEPGQTMGIMSQHDFGASGGRLSIPVKPAVPDVVGSSSLLVMTSAPNSPILVVDINTWKGTAKLSAESWTIRQVIDPVKIYALPESGVPCRFTTKEDVAMAADPIRDPVCLLQWDRTPDEAEQTRHCCKVSDEAAFCLIQRPYISKTLLTRRISPRGSP</sequence>
<evidence type="ECO:0000259" key="1">
    <source>
        <dbReference type="Pfam" id="PF13750"/>
    </source>
</evidence>
<dbReference type="EMBL" id="DQ249311">
    <property type="protein sequence ID" value="ABB55355.1"/>
    <property type="molecule type" value="Genomic_DNA"/>
</dbReference>
<proteinExistence type="predicted"/>
<accession>Q2XUN3</accession>